<accession>A0A2N1MKN1</accession>
<sequence length="99" mass="11992">MSFKINFSYFHIIYPNLKQILLHEWPKIINNLIPNYHNQFFTRETSNHEKFLDFHMQLQINKIPKDQAETEIEAVEGEKWMDNENINKWAEGEIVEDRG</sequence>
<comment type="caution">
    <text evidence="1">The sequence shown here is derived from an EMBL/GenBank/DDBJ whole genome shotgun (WGS) entry which is preliminary data.</text>
</comment>
<evidence type="ECO:0000313" key="1">
    <source>
        <dbReference type="EMBL" id="PKK62156.1"/>
    </source>
</evidence>
<reference evidence="1 2" key="2">
    <citation type="submission" date="2017-10" db="EMBL/GenBank/DDBJ databases">
        <title>Extensive intraspecific genome diversity in a model arbuscular mycorrhizal fungus.</title>
        <authorList>
            <person name="Chen E.C.H."/>
            <person name="Morin E."/>
            <person name="Baudet D."/>
            <person name="Noel J."/>
            <person name="Ndikumana S."/>
            <person name="Charron P."/>
            <person name="St-Onge C."/>
            <person name="Giorgi J."/>
            <person name="Grigoriev I.V."/>
            <person name="Roux C."/>
            <person name="Martin F.M."/>
            <person name="Corradi N."/>
        </authorList>
    </citation>
    <scope>NUCLEOTIDE SEQUENCE [LARGE SCALE GENOMIC DNA]</scope>
    <source>
        <strain evidence="1 2">C2</strain>
    </source>
</reference>
<organism evidence="1 2">
    <name type="scientific">Rhizophagus irregularis</name>
    <dbReference type="NCBI Taxonomy" id="588596"/>
    <lineage>
        <taxon>Eukaryota</taxon>
        <taxon>Fungi</taxon>
        <taxon>Fungi incertae sedis</taxon>
        <taxon>Mucoromycota</taxon>
        <taxon>Glomeromycotina</taxon>
        <taxon>Glomeromycetes</taxon>
        <taxon>Glomerales</taxon>
        <taxon>Glomeraceae</taxon>
        <taxon>Rhizophagus</taxon>
    </lineage>
</organism>
<protein>
    <submittedName>
        <fullName evidence="1">Uncharacterized protein</fullName>
    </submittedName>
</protein>
<gene>
    <name evidence="1" type="ORF">RhiirC2_790781</name>
</gene>
<name>A0A2N1MKN1_9GLOM</name>
<dbReference type="AlphaFoldDB" id="A0A2N1MKN1"/>
<dbReference type="Proteomes" id="UP000233469">
    <property type="component" value="Unassembled WGS sequence"/>
</dbReference>
<evidence type="ECO:0000313" key="2">
    <source>
        <dbReference type="Proteomes" id="UP000233469"/>
    </source>
</evidence>
<reference evidence="1 2" key="1">
    <citation type="submission" date="2016-04" db="EMBL/GenBank/DDBJ databases">
        <title>Genome analyses suggest a sexual origin of heterokaryosis in a supposedly ancient asexual fungus.</title>
        <authorList>
            <person name="Ropars J."/>
            <person name="Sedzielewska K."/>
            <person name="Noel J."/>
            <person name="Charron P."/>
            <person name="Farinelli L."/>
            <person name="Marton T."/>
            <person name="Kruger M."/>
            <person name="Pelin A."/>
            <person name="Brachmann A."/>
            <person name="Corradi N."/>
        </authorList>
    </citation>
    <scope>NUCLEOTIDE SEQUENCE [LARGE SCALE GENOMIC DNA]</scope>
    <source>
        <strain evidence="1 2">C2</strain>
    </source>
</reference>
<dbReference type="EMBL" id="LLXL01002006">
    <property type="protein sequence ID" value="PKK62156.1"/>
    <property type="molecule type" value="Genomic_DNA"/>
</dbReference>
<proteinExistence type="predicted"/>